<gene>
    <name evidence="9" type="ORF">EYH55_05335</name>
</gene>
<feature type="transmembrane region" description="Helical" evidence="8">
    <location>
        <begin position="244"/>
        <end position="273"/>
    </location>
</feature>
<keyword evidence="3" id="KW-0813">Transport</keyword>
<evidence type="ECO:0000256" key="8">
    <source>
        <dbReference type="SAM" id="Phobius"/>
    </source>
</evidence>
<feature type="transmembrane region" description="Helical" evidence="8">
    <location>
        <begin position="12"/>
        <end position="35"/>
    </location>
</feature>
<evidence type="ECO:0000256" key="7">
    <source>
        <dbReference type="ARBA" id="ARBA00023136"/>
    </source>
</evidence>
<feature type="transmembrane region" description="Helical" evidence="8">
    <location>
        <begin position="101"/>
        <end position="121"/>
    </location>
</feature>
<dbReference type="InterPro" id="IPR000522">
    <property type="entry name" value="ABC_transptr_permease_BtuC"/>
</dbReference>
<evidence type="ECO:0000256" key="4">
    <source>
        <dbReference type="ARBA" id="ARBA00022475"/>
    </source>
</evidence>
<keyword evidence="4" id="KW-1003">Cell membrane</keyword>
<dbReference type="PANTHER" id="PTHR30472:SF70">
    <property type="entry name" value="MOLYBDATE IMPORT SYSTEM PERMEASE PROTEIN MOLB"/>
    <property type="match status" value="1"/>
</dbReference>
<evidence type="ECO:0000313" key="9">
    <source>
        <dbReference type="EMBL" id="HIQ32882.1"/>
    </source>
</evidence>
<dbReference type="Proteomes" id="UP000623215">
    <property type="component" value="Unassembled WGS sequence"/>
</dbReference>
<protein>
    <submittedName>
        <fullName evidence="9">Iron ABC transporter permease</fullName>
    </submittedName>
</protein>
<feature type="transmembrane region" description="Helical" evidence="8">
    <location>
        <begin position="313"/>
        <end position="331"/>
    </location>
</feature>
<accession>A0A833EBM3</accession>
<evidence type="ECO:0000313" key="10">
    <source>
        <dbReference type="Proteomes" id="UP000623215"/>
    </source>
</evidence>
<comment type="caution">
    <text evidence="9">The sequence shown here is derived from an EMBL/GenBank/DDBJ whole genome shotgun (WGS) entry which is preliminary data.</text>
</comment>
<dbReference type="PANTHER" id="PTHR30472">
    <property type="entry name" value="FERRIC ENTEROBACTIN TRANSPORT SYSTEM PERMEASE PROTEIN"/>
    <property type="match status" value="1"/>
</dbReference>
<keyword evidence="5 8" id="KW-0812">Transmembrane</keyword>
<dbReference type="GO" id="GO:0033214">
    <property type="term" value="P:siderophore-iron import into cell"/>
    <property type="evidence" value="ECO:0007669"/>
    <property type="project" value="TreeGrafter"/>
</dbReference>
<sequence>MERVDFNYRNKIFTVIFAGILLFFTVIFSISVGVYEIPFFEVFNVIRYHLLGGEVPPEIYNAIVWDIRIPRVLAGMLIGMALATSGATYQGVFRNPLVSPFILGVSSGAAFGAALSIVFPIPYSAQLSAFIFGMVAVFCAYSIAKVRGKTPLVTLLLAGVVLGSLFDALVSIFQYIATEAQLKAIVFWLMGGLYHIDWSHLQILAFSIPLGILLLMAYSWKLNILSLGEEEARSLGINTERLKILLITVATFITSISVSVAGIIGWVGLMIPHAARLIIGPDHRFLIPLSAIMGGIFLILCDTIARTLTTGEIPLGIVTSLLGTPYLIYLLRSRKDQFFGGE</sequence>
<reference evidence="9" key="1">
    <citation type="journal article" date="2020" name="ISME J.">
        <title>Gammaproteobacteria mediating utilization of methyl-, sulfur- and petroleum organic compounds in deep ocean hydrothermal plumes.</title>
        <authorList>
            <person name="Zhou Z."/>
            <person name="Liu Y."/>
            <person name="Pan J."/>
            <person name="Cron B.R."/>
            <person name="Toner B.M."/>
            <person name="Anantharaman K."/>
            <person name="Breier J.A."/>
            <person name="Dick G.J."/>
            <person name="Li M."/>
        </authorList>
    </citation>
    <scope>NUCLEOTIDE SEQUENCE</scope>
    <source>
        <strain evidence="9">SZUA-1534</strain>
    </source>
</reference>
<evidence type="ECO:0000256" key="6">
    <source>
        <dbReference type="ARBA" id="ARBA00022989"/>
    </source>
</evidence>
<keyword evidence="6 8" id="KW-1133">Transmembrane helix</keyword>
<dbReference type="CDD" id="cd06550">
    <property type="entry name" value="TM_ABC_iron-siderophores_like"/>
    <property type="match status" value="1"/>
</dbReference>
<feature type="transmembrane region" description="Helical" evidence="8">
    <location>
        <begin position="127"/>
        <end position="144"/>
    </location>
</feature>
<dbReference type="EMBL" id="DQVW01000104">
    <property type="protein sequence ID" value="HIQ32882.1"/>
    <property type="molecule type" value="Genomic_DNA"/>
</dbReference>
<dbReference type="GO" id="GO:0022857">
    <property type="term" value="F:transmembrane transporter activity"/>
    <property type="evidence" value="ECO:0007669"/>
    <property type="project" value="InterPro"/>
</dbReference>
<feature type="transmembrane region" description="Helical" evidence="8">
    <location>
        <begin position="69"/>
        <end position="89"/>
    </location>
</feature>
<proteinExistence type="inferred from homology"/>
<dbReference type="InterPro" id="IPR037294">
    <property type="entry name" value="ABC_BtuC-like"/>
</dbReference>
<dbReference type="AlphaFoldDB" id="A0A833EBM3"/>
<organism evidence="9 10">
    <name type="scientific">Methanothermococcus okinawensis</name>
    <dbReference type="NCBI Taxonomy" id="155863"/>
    <lineage>
        <taxon>Archaea</taxon>
        <taxon>Methanobacteriati</taxon>
        <taxon>Methanobacteriota</taxon>
        <taxon>Methanomada group</taxon>
        <taxon>Methanococci</taxon>
        <taxon>Methanococcales</taxon>
        <taxon>Methanococcaceae</taxon>
        <taxon>Methanothermococcus</taxon>
    </lineage>
</organism>
<dbReference type="Pfam" id="PF01032">
    <property type="entry name" value="FecCD"/>
    <property type="match status" value="1"/>
</dbReference>
<comment type="subcellular location">
    <subcellularLocation>
        <location evidence="1">Cell membrane</location>
        <topology evidence="1">Multi-pass membrane protein</topology>
    </subcellularLocation>
</comment>
<feature type="transmembrane region" description="Helical" evidence="8">
    <location>
        <begin position="285"/>
        <end position="307"/>
    </location>
</feature>
<dbReference type="Gene3D" id="1.10.3470.10">
    <property type="entry name" value="ABC transporter involved in vitamin B12 uptake, BtuC"/>
    <property type="match status" value="1"/>
</dbReference>
<feature type="transmembrane region" description="Helical" evidence="8">
    <location>
        <begin position="151"/>
        <end position="174"/>
    </location>
</feature>
<dbReference type="FunFam" id="1.10.3470.10:FF:000001">
    <property type="entry name" value="Vitamin B12 ABC transporter permease BtuC"/>
    <property type="match status" value="1"/>
</dbReference>
<evidence type="ECO:0000256" key="1">
    <source>
        <dbReference type="ARBA" id="ARBA00004651"/>
    </source>
</evidence>
<dbReference type="GO" id="GO:0005886">
    <property type="term" value="C:plasma membrane"/>
    <property type="evidence" value="ECO:0007669"/>
    <property type="project" value="UniProtKB-SubCell"/>
</dbReference>
<evidence type="ECO:0000256" key="3">
    <source>
        <dbReference type="ARBA" id="ARBA00022448"/>
    </source>
</evidence>
<keyword evidence="7 8" id="KW-0472">Membrane</keyword>
<evidence type="ECO:0000256" key="5">
    <source>
        <dbReference type="ARBA" id="ARBA00022692"/>
    </source>
</evidence>
<dbReference type="SUPFAM" id="SSF81345">
    <property type="entry name" value="ABC transporter involved in vitamin B12 uptake, BtuC"/>
    <property type="match status" value="1"/>
</dbReference>
<comment type="similarity">
    <text evidence="2">Belongs to the binding-protein-dependent transport system permease family. FecCD subfamily.</text>
</comment>
<evidence type="ECO:0000256" key="2">
    <source>
        <dbReference type="ARBA" id="ARBA00007935"/>
    </source>
</evidence>
<feature type="transmembrane region" description="Helical" evidence="8">
    <location>
        <begin position="203"/>
        <end position="220"/>
    </location>
</feature>
<name>A0A833EBM3_9EURY</name>